<dbReference type="Gene3D" id="3.40.50.150">
    <property type="entry name" value="Vaccinia Virus protein VP39"/>
    <property type="match status" value="1"/>
</dbReference>
<feature type="binding site" evidence="5">
    <location>
        <position position="222"/>
    </location>
    <ligand>
        <name>S-adenosyl-L-methionine</name>
        <dbReference type="ChEBI" id="CHEBI:59789"/>
    </ligand>
</feature>
<dbReference type="GO" id="GO:0070475">
    <property type="term" value="P:rRNA base methylation"/>
    <property type="evidence" value="ECO:0007669"/>
    <property type="project" value="TreeGrafter"/>
</dbReference>
<keyword evidence="1 5" id="KW-0489">Methyltransferase</keyword>
<proteinExistence type="inferred from homology"/>
<feature type="compositionally biased region" description="Basic residues" evidence="6">
    <location>
        <begin position="403"/>
        <end position="427"/>
    </location>
</feature>
<dbReference type="PANTHER" id="PTHR22807:SF4">
    <property type="entry name" value="28S RRNA (CYTOSINE-C(5))-METHYLTRANSFERASE"/>
    <property type="match status" value="1"/>
</dbReference>
<dbReference type="OrthoDB" id="435282at2759"/>
<dbReference type="Pfam" id="PF21148">
    <property type="entry name" value="NSUN5_fdxn-like"/>
    <property type="match status" value="1"/>
</dbReference>
<dbReference type="InterPro" id="IPR023267">
    <property type="entry name" value="RCMT"/>
</dbReference>
<sequence length="478" mass="51837">GADQRLNLAIRKHKARLVTELERLKAELGVTSNAELVPASLRDGALTFRYVRVNLLVTSVDAAVKAFQEDRYRLVDICLAATRPLHQVLAEKTRVFGRDPDLHDLLVFPPGTDLHAHPLYLNGSVILQDKASCMPTHVVQPPPGSVALDACAAPGNKTSHMASLMGNRGRIFAFDMDQRRLDTLVELTGNAKCRIITSQCMSFLDVDPLDPRYAEVEYALLDPSCSGSGIVNRQDALVDSYISLVNSGADCDTQHSMEARVRNLADFQLSIVLHAMRFPAVKRIAYSTCSIHAEENEGVVARVLQGQTEFALAGADQVIPSWPRRGLEDAGLTSSQAASVVRTLPEDGTNGFFVAGFVRQQPADIAATKRQLAELQASRPKEQVARPNDQDHAAGLPEGTSTKHTKPLPRGKNLKQPKSLGPKRSKQPKSGAPFTAPADVLPKRDPPPRAVAGGAVTKSSAKGKKRPKRRVSMAVTQQ</sequence>
<dbReference type="InterPro" id="IPR029063">
    <property type="entry name" value="SAM-dependent_MTases_sf"/>
</dbReference>
<dbReference type="InterPro" id="IPR049561">
    <property type="entry name" value="NSUN5_7_fdxn-like"/>
</dbReference>
<evidence type="ECO:0000256" key="2">
    <source>
        <dbReference type="ARBA" id="ARBA00022679"/>
    </source>
</evidence>
<comment type="caution">
    <text evidence="5">Lacks conserved residue(s) required for the propagation of feature annotation.</text>
</comment>
<accession>A0A9W8BJU9</accession>
<evidence type="ECO:0000313" key="8">
    <source>
        <dbReference type="EMBL" id="KAJ2003751.1"/>
    </source>
</evidence>
<dbReference type="SUPFAM" id="SSF53335">
    <property type="entry name" value="S-adenosyl-L-methionine-dependent methyltransferases"/>
    <property type="match status" value="1"/>
</dbReference>
<keyword evidence="2 5" id="KW-0808">Transferase</keyword>
<keyword evidence="3 5" id="KW-0949">S-adenosyl-L-methionine</keyword>
<dbReference type="GO" id="GO:0008173">
    <property type="term" value="F:RNA methyltransferase activity"/>
    <property type="evidence" value="ECO:0007669"/>
    <property type="project" value="InterPro"/>
</dbReference>
<gene>
    <name evidence="8" type="ORF">H4R26_002906</name>
</gene>
<feature type="non-terminal residue" evidence="8">
    <location>
        <position position="1"/>
    </location>
</feature>
<protein>
    <recommendedName>
        <fullName evidence="7">SAM-dependent MTase RsmB/NOP-type domain-containing protein</fullName>
    </recommendedName>
</protein>
<evidence type="ECO:0000256" key="1">
    <source>
        <dbReference type="ARBA" id="ARBA00022603"/>
    </source>
</evidence>
<evidence type="ECO:0000256" key="3">
    <source>
        <dbReference type="ARBA" id="ARBA00022691"/>
    </source>
</evidence>
<keyword evidence="4 5" id="KW-0694">RNA-binding</keyword>
<dbReference type="EMBL" id="JANBQF010000199">
    <property type="protein sequence ID" value="KAJ2003751.1"/>
    <property type="molecule type" value="Genomic_DNA"/>
</dbReference>
<evidence type="ECO:0000256" key="5">
    <source>
        <dbReference type="PROSITE-ProRule" id="PRU01023"/>
    </source>
</evidence>
<dbReference type="InterPro" id="IPR001678">
    <property type="entry name" value="MeTrfase_RsmB-F_NOP2_dom"/>
</dbReference>
<feature type="domain" description="SAM-dependent MTase RsmB/NOP-type" evidence="7">
    <location>
        <begin position="39"/>
        <end position="360"/>
    </location>
</feature>
<feature type="active site" description="Nucleophile" evidence="5">
    <location>
        <position position="289"/>
    </location>
</feature>
<reference evidence="8" key="1">
    <citation type="submission" date="2022-07" db="EMBL/GenBank/DDBJ databases">
        <title>Phylogenomic reconstructions and comparative analyses of Kickxellomycotina fungi.</title>
        <authorList>
            <person name="Reynolds N.K."/>
            <person name="Stajich J.E."/>
            <person name="Barry K."/>
            <person name="Grigoriev I.V."/>
            <person name="Crous P."/>
            <person name="Smith M.E."/>
        </authorList>
    </citation>
    <scope>NUCLEOTIDE SEQUENCE</scope>
    <source>
        <strain evidence="8">IMI 214461</strain>
    </source>
</reference>
<keyword evidence="9" id="KW-1185">Reference proteome</keyword>
<dbReference type="PRINTS" id="PR02008">
    <property type="entry name" value="RCMTFAMILY"/>
</dbReference>
<dbReference type="Gene3D" id="3.30.70.1170">
    <property type="entry name" value="Sun protein, domain 3"/>
    <property type="match status" value="1"/>
</dbReference>
<dbReference type="AlphaFoldDB" id="A0A9W8BJU9"/>
<dbReference type="PANTHER" id="PTHR22807">
    <property type="entry name" value="NOP2 YEAST -RELATED NOL1/NOP2/FMU SUN DOMAIN-CONTAINING"/>
    <property type="match status" value="1"/>
</dbReference>
<comment type="similarity">
    <text evidence="5">Belongs to the class I-like SAM-binding methyltransferase superfamily. RsmB/NOP family.</text>
</comment>
<comment type="caution">
    <text evidence="8">The sequence shown here is derived from an EMBL/GenBank/DDBJ whole genome shotgun (WGS) entry which is preliminary data.</text>
</comment>
<dbReference type="Pfam" id="PF01189">
    <property type="entry name" value="Methyltr_RsmB-F"/>
    <property type="match status" value="1"/>
</dbReference>
<dbReference type="GO" id="GO:0003723">
    <property type="term" value="F:RNA binding"/>
    <property type="evidence" value="ECO:0007669"/>
    <property type="project" value="UniProtKB-UniRule"/>
</dbReference>
<evidence type="ECO:0000259" key="7">
    <source>
        <dbReference type="PROSITE" id="PS51686"/>
    </source>
</evidence>
<feature type="region of interest" description="Disordered" evidence="6">
    <location>
        <begin position="369"/>
        <end position="478"/>
    </location>
</feature>
<feature type="compositionally biased region" description="Basic residues" evidence="6">
    <location>
        <begin position="461"/>
        <end position="471"/>
    </location>
</feature>
<evidence type="ECO:0000256" key="4">
    <source>
        <dbReference type="ARBA" id="ARBA00022884"/>
    </source>
</evidence>
<evidence type="ECO:0000313" key="9">
    <source>
        <dbReference type="Proteomes" id="UP001150907"/>
    </source>
</evidence>
<name>A0A9W8BJU9_9FUNG</name>
<dbReference type="PROSITE" id="PS51686">
    <property type="entry name" value="SAM_MT_RSMB_NOP"/>
    <property type="match status" value="1"/>
</dbReference>
<feature type="binding site" evidence="5">
    <location>
        <begin position="151"/>
        <end position="157"/>
    </location>
    <ligand>
        <name>S-adenosyl-L-methionine</name>
        <dbReference type="ChEBI" id="CHEBI:59789"/>
    </ligand>
</feature>
<evidence type="ECO:0000256" key="6">
    <source>
        <dbReference type="SAM" id="MobiDB-lite"/>
    </source>
</evidence>
<dbReference type="InterPro" id="IPR049560">
    <property type="entry name" value="MeTrfase_RsmB-F_NOP2_cat"/>
</dbReference>
<dbReference type="Proteomes" id="UP001150907">
    <property type="component" value="Unassembled WGS sequence"/>
</dbReference>
<dbReference type="GO" id="GO:0005730">
    <property type="term" value="C:nucleolus"/>
    <property type="evidence" value="ECO:0007669"/>
    <property type="project" value="TreeGrafter"/>
</dbReference>
<feature type="binding site" evidence="5">
    <location>
        <position position="175"/>
    </location>
    <ligand>
        <name>S-adenosyl-L-methionine</name>
        <dbReference type="ChEBI" id="CHEBI:59789"/>
    </ligand>
</feature>
<organism evidence="8 9">
    <name type="scientific">Coemansia thaxteri</name>
    <dbReference type="NCBI Taxonomy" id="2663907"/>
    <lineage>
        <taxon>Eukaryota</taxon>
        <taxon>Fungi</taxon>
        <taxon>Fungi incertae sedis</taxon>
        <taxon>Zoopagomycota</taxon>
        <taxon>Kickxellomycotina</taxon>
        <taxon>Kickxellomycetes</taxon>
        <taxon>Kickxellales</taxon>
        <taxon>Kickxellaceae</taxon>
        <taxon>Coemansia</taxon>
    </lineage>
</organism>
<feature type="compositionally biased region" description="Basic and acidic residues" evidence="6">
    <location>
        <begin position="379"/>
        <end position="392"/>
    </location>
</feature>